<dbReference type="SMART" id="SM00774">
    <property type="entry name" value="WRKY"/>
    <property type="match status" value="1"/>
</dbReference>
<dbReference type="AlphaFoldDB" id="A0A251TUX8"/>
<dbReference type="GO" id="GO:0042742">
    <property type="term" value="P:defense response to bacterium"/>
    <property type="evidence" value="ECO:0000318"/>
    <property type="project" value="GO_Central"/>
</dbReference>
<dbReference type="InterPro" id="IPR036576">
    <property type="entry name" value="WRKY_dom_sf"/>
</dbReference>
<dbReference type="Proteomes" id="UP000215914">
    <property type="component" value="Chromosome 9"/>
</dbReference>
<dbReference type="Pfam" id="PF03106">
    <property type="entry name" value="WRKY"/>
    <property type="match status" value="1"/>
</dbReference>
<dbReference type="Gramene" id="mRNA:HanXRQr2_Chr09g0383681">
    <property type="protein sequence ID" value="mRNA:HanXRQr2_Chr09g0383681"/>
    <property type="gene ID" value="HanXRQr2_Chr09g0383681"/>
</dbReference>
<evidence type="ECO:0000256" key="6">
    <source>
        <dbReference type="SAM" id="MobiDB-lite"/>
    </source>
</evidence>
<evidence type="ECO:0000313" key="9">
    <source>
        <dbReference type="EMBL" id="OTF93881.1"/>
    </source>
</evidence>
<dbReference type="STRING" id="4232.A0A251TUX8"/>
<dbReference type="PANTHER" id="PTHR31282">
    <property type="entry name" value="WRKY TRANSCRIPTION FACTOR 21-RELATED"/>
    <property type="match status" value="1"/>
</dbReference>
<proteinExistence type="predicted"/>
<keyword evidence="11" id="KW-1185">Reference proteome</keyword>
<sequence>MEETSTLNKKRLISELIKGRDCTKKLQNLLRRKVFDGGPESAEDLVMKILGSFSDSLSTLTSWNSGELCPPPAPATSSDGRTWNTRESEKKPAVKDRRGCYKRRKTEDSRDEIANTIEDGFAWRKYGQKVILDAKFPRCYYRCTHKNEGCKALKQVQKLEDGSERFHITYYGSHTCQNINNTTQMFSDSEDLCSFLLNFNNSGTNHSSSSLSNITNAHITSSTDQEDDSNAQSDDYLTSRNHDTSSKYLWKGMIGNLEPSDDADIFKDVIFMDDFKFQ</sequence>
<keyword evidence="3" id="KW-0238">DNA-binding</keyword>
<dbReference type="EMBL" id="MNCJ02000324">
    <property type="protein sequence ID" value="KAF5790476.1"/>
    <property type="molecule type" value="Genomic_DNA"/>
</dbReference>
<dbReference type="GO" id="GO:0000976">
    <property type="term" value="F:transcription cis-regulatory region binding"/>
    <property type="evidence" value="ECO:0000318"/>
    <property type="project" value="GO_Central"/>
</dbReference>
<dbReference type="GO" id="GO:0006355">
    <property type="term" value="P:regulation of DNA-templated transcription"/>
    <property type="evidence" value="ECO:0000318"/>
    <property type="project" value="GO_Central"/>
</dbReference>
<reference evidence="8 11" key="1">
    <citation type="journal article" date="2017" name="Nature">
        <title>The sunflower genome provides insights into oil metabolism, flowering and Asterid evolution.</title>
        <authorList>
            <person name="Badouin H."/>
            <person name="Gouzy J."/>
            <person name="Grassa C.J."/>
            <person name="Murat F."/>
            <person name="Staton S.E."/>
            <person name="Cottret L."/>
            <person name="Lelandais-Briere C."/>
            <person name="Owens G.L."/>
            <person name="Carrere S."/>
            <person name="Mayjonade B."/>
            <person name="Legrand L."/>
            <person name="Gill N."/>
            <person name="Kane N.C."/>
            <person name="Bowers J.E."/>
            <person name="Hubner S."/>
            <person name="Bellec A."/>
            <person name="Berard A."/>
            <person name="Berges H."/>
            <person name="Blanchet N."/>
            <person name="Boniface M.C."/>
            <person name="Brunel D."/>
            <person name="Catrice O."/>
            <person name="Chaidir N."/>
            <person name="Claudel C."/>
            <person name="Donnadieu C."/>
            <person name="Faraut T."/>
            <person name="Fievet G."/>
            <person name="Helmstetter N."/>
            <person name="King M."/>
            <person name="Knapp S.J."/>
            <person name="Lai Z."/>
            <person name="Le Paslier M.C."/>
            <person name="Lippi Y."/>
            <person name="Lorenzon L."/>
            <person name="Mandel J.R."/>
            <person name="Marage G."/>
            <person name="Marchand G."/>
            <person name="Marquand E."/>
            <person name="Bret-Mestries E."/>
            <person name="Morien E."/>
            <person name="Nambeesan S."/>
            <person name="Nguyen T."/>
            <person name="Pegot-Espagnet P."/>
            <person name="Pouilly N."/>
            <person name="Raftis F."/>
            <person name="Sallet E."/>
            <person name="Schiex T."/>
            <person name="Thomas J."/>
            <person name="Vandecasteele C."/>
            <person name="Vares D."/>
            <person name="Vear F."/>
            <person name="Vautrin S."/>
            <person name="Crespi M."/>
            <person name="Mangin B."/>
            <person name="Burke J.M."/>
            <person name="Salse J."/>
            <person name="Munos S."/>
            <person name="Vincourt P."/>
            <person name="Rieseberg L.H."/>
            <person name="Langlade N.B."/>
        </authorList>
    </citation>
    <scope>NUCLEOTIDE SEQUENCE [LARGE SCALE GENOMIC DNA]</scope>
    <source>
        <strain evidence="11">cv. SF193</strain>
        <tissue evidence="8">Leaves</tissue>
    </source>
</reference>
<feature type="domain" description="WRKY" evidence="7">
    <location>
        <begin position="112"/>
        <end position="174"/>
    </location>
</feature>
<keyword evidence="5" id="KW-0539">Nucleus</keyword>
<name>A0A251TUX8_HELAN</name>
<comment type="subcellular location">
    <subcellularLocation>
        <location evidence="1">Nucleus</location>
    </subcellularLocation>
</comment>
<dbReference type="GO" id="GO:0009862">
    <property type="term" value="P:systemic acquired resistance, salicylic acid mediated signaling pathway"/>
    <property type="evidence" value="ECO:0000318"/>
    <property type="project" value="GO_Central"/>
</dbReference>
<evidence type="ECO:0000259" key="7">
    <source>
        <dbReference type="PROSITE" id="PS50811"/>
    </source>
</evidence>
<dbReference type="InterPro" id="IPR003657">
    <property type="entry name" value="WRKY_dom"/>
</dbReference>
<evidence type="ECO:0000256" key="1">
    <source>
        <dbReference type="ARBA" id="ARBA00004123"/>
    </source>
</evidence>
<accession>A0A251TUX8</accession>
<gene>
    <name evidence="10" type="ORF">HannXRQ_Chr09g0252601</name>
    <name evidence="9" type="ORF">HannXRQ_Chr15g0466091</name>
    <name evidence="8" type="ORF">HanXRQr2_Chr09g0383681</name>
</gene>
<keyword evidence="4" id="KW-0804">Transcription</keyword>
<feature type="compositionally biased region" description="Basic and acidic residues" evidence="6">
    <location>
        <begin position="84"/>
        <end position="97"/>
    </location>
</feature>
<dbReference type="InterPro" id="IPR044810">
    <property type="entry name" value="WRKY_plant"/>
</dbReference>
<dbReference type="SUPFAM" id="SSF118290">
    <property type="entry name" value="WRKY DNA-binding domain"/>
    <property type="match status" value="1"/>
</dbReference>
<organism evidence="10 11">
    <name type="scientific">Helianthus annuus</name>
    <name type="common">Common sunflower</name>
    <dbReference type="NCBI Taxonomy" id="4232"/>
    <lineage>
        <taxon>Eukaryota</taxon>
        <taxon>Viridiplantae</taxon>
        <taxon>Streptophyta</taxon>
        <taxon>Embryophyta</taxon>
        <taxon>Tracheophyta</taxon>
        <taxon>Spermatophyta</taxon>
        <taxon>Magnoliopsida</taxon>
        <taxon>eudicotyledons</taxon>
        <taxon>Gunneridae</taxon>
        <taxon>Pentapetalae</taxon>
        <taxon>asterids</taxon>
        <taxon>campanulids</taxon>
        <taxon>Asterales</taxon>
        <taxon>Asteraceae</taxon>
        <taxon>Asteroideae</taxon>
        <taxon>Heliantheae alliance</taxon>
        <taxon>Heliantheae</taxon>
        <taxon>Helianthus</taxon>
    </lineage>
</organism>
<evidence type="ECO:0000313" key="8">
    <source>
        <dbReference type="EMBL" id="KAF5790476.1"/>
    </source>
</evidence>
<dbReference type="GO" id="GO:0003700">
    <property type="term" value="F:DNA-binding transcription factor activity"/>
    <property type="evidence" value="ECO:0000318"/>
    <property type="project" value="GO_Central"/>
</dbReference>
<keyword evidence="2" id="KW-0805">Transcription regulation</keyword>
<dbReference type="GO" id="GO:0005634">
    <property type="term" value="C:nucleus"/>
    <property type="evidence" value="ECO:0000318"/>
    <property type="project" value="GO_Central"/>
</dbReference>
<evidence type="ECO:0000256" key="4">
    <source>
        <dbReference type="ARBA" id="ARBA00023163"/>
    </source>
</evidence>
<dbReference type="PROSITE" id="PS50811">
    <property type="entry name" value="WRKY"/>
    <property type="match status" value="1"/>
</dbReference>
<evidence type="ECO:0000256" key="5">
    <source>
        <dbReference type="ARBA" id="ARBA00023242"/>
    </source>
</evidence>
<reference evidence="8" key="3">
    <citation type="submission" date="2020-06" db="EMBL/GenBank/DDBJ databases">
        <title>Helianthus annuus Genome sequencing and assembly Release 2.</title>
        <authorList>
            <person name="Gouzy J."/>
            <person name="Langlade N."/>
            <person name="Munos S."/>
        </authorList>
    </citation>
    <scope>NUCLEOTIDE SEQUENCE</scope>
    <source>
        <tissue evidence="8">Leaves</tissue>
    </source>
</reference>
<evidence type="ECO:0000256" key="3">
    <source>
        <dbReference type="ARBA" id="ARBA00023125"/>
    </source>
</evidence>
<dbReference type="EMBL" id="CM007904">
    <property type="protein sequence ID" value="OTF93881.1"/>
    <property type="molecule type" value="Genomic_DNA"/>
</dbReference>
<feature type="region of interest" description="Disordered" evidence="6">
    <location>
        <begin position="68"/>
        <end position="97"/>
    </location>
</feature>
<protein>
    <submittedName>
        <fullName evidence="10">Putative WRKY domain-containing protein</fullName>
    </submittedName>
    <submittedName>
        <fullName evidence="8">Transcription factor WRKY family</fullName>
    </submittedName>
</protein>
<evidence type="ECO:0000256" key="2">
    <source>
        <dbReference type="ARBA" id="ARBA00023015"/>
    </source>
</evidence>
<dbReference type="EMBL" id="CM007898">
    <property type="protein sequence ID" value="OTG14724.1"/>
    <property type="molecule type" value="Genomic_DNA"/>
</dbReference>
<dbReference type="OMA" id="DMYNITY"/>
<evidence type="ECO:0000313" key="11">
    <source>
        <dbReference type="Proteomes" id="UP000215914"/>
    </source>
</evidence>
<evidence type="ECO:0000313" key="10">
    <source>
        <dbReference type="EMBL" id="OTG14724.1"/>
    </source>
</evidence>
<dbReference type="OrthoDB" id="2021064at2759"/>
<dbReference type="Gene3D" id="2.20.25.80">
    <property type="entry name" value="WRKY domain"/>
    <property type="match status" value="1"/>
</dbReference>
<dbReference type="GO" id="GO:1900457">
    <property type="term" value="P:regulation of brassinosteroid mediated signaling pathway"/>
    <property type="evidence" value="ECO:0000318"/>
    <property type="project" value="GO_Central"/>
</dbReference>
<dbReference type="Proteomes" id="UP000215914">
    <property type="component" value="Chromosome 15"/>
</dbReference>
<reference evidence="10" key="2">
    <citation type="submission" date="2017-02" db="EMBL/GenBank/DDBJ databases">
        <title>Sunflower complete genome.</title>
        <authorList>
            <person name="Langlade N."/>
            <person name="Munos S."/>
        </authorList>
    </citation>
    <scope>NUCLEOTIDE SEQUENCE [LARGE SCALE GENOMIC DNA]</scope>
    <source>
        <tissue evidence="10">Leaves</tissue>
    </source>
</reference>